<dbReference type="Proteomes" id="UP000199515">
    <property type="component" value="Unassembled WGS sequence"/>
</dbReference>
<evidence type="ECO:0000256" key="1">
    <source>
        <dbReference type="SAM" id="SignalP"/>
    </source>
</evidence>
<gene>
    <name evidence="2" type="ORF">SAMN05421504_104114</name>
</gene>
<evidence type="ECO:0000313" key="3">
    <source>
        <dbReference type="Proteomes" id="UP000199515"/>
    </source>
</evidence>
<dbReference type="EMBL" id="FNON01000004">
    <property type="protein sequence ID" value="SDX97882.1"/>
    <property type="molecule type" value="Genomic_DNA"/>
</dbReference>
<keyword evidence="1" id="KW-0732">Signal</keyword>
<name>A0A1H3G3H3_9PSEU</name>
<accession>A0A1H3G3H3</accession>
<keyword evidence="3" id="KW-1185">Reference proteome</keyword>
<dbReference type="InterPro" id="IPR029058">
    <property type="entry name" value="AB_hydrolase_fold"/>
</dbReference>
<evidence type="ECO:0008006" key="4">
    <source>
        <dbReference type="Google" id="ProtNLM"/>
    </source>
</evidence>
<feature type="signal peptide" evidence="1">
    <location>
        <begin position="1"/>
        <end position="23"/>
    </location>
</feature>
<dbReference type="SUPFAM" id="SSF53474">
    <property type="entry name" value="alpha/beta-Hydrolases"/>
    <property type="match status" value="1"/>
</dbReference>
<dbReference type="RefSeq" id="WP_091290691.1">
    <property type="nucleotide sequence ID" value="NZ_FNON01000004.1"/>
</dbReference>
<dbReference type="STRING" id="589385.SAMN05421504_104114"/>
<protein>
    <recommendedName>
        <fullName evidence="4">Prolyl oligopeptidase family protein</fullName>
    </recommendedName>
</protein>
<feature type="chain" id="PRO_5011456350" description="Prolyl oligopeptidase family protein" evidence="1">
    <location>
        <begin position="24"/>
        <end position="435"/>
    </location>
</feature>
<proteinExistence type="predicted"/>
<evidence type="ECO:0000313" key="2">
    <source>
        <dbReference type="EMBL" id="SDX97882.1"/>
    </source>
</evidence>
<dbReference type="OrthoDB" id="7197847at2"/>
<sequence length="435" mass="46702">MRIRMIFSAVLALSLAAVVPAQASGGTPDDQPLPGYTIVNPPLAPATVGGQPTRVLQGVHGHAAYDIEVPPQWNGKLTMWAHGYRGQGKVLTVEPPGAGLRQRLLDQGFAWAASSYYDNGYDVKAGVTTTRELASLFGKLVKRPKQVFIAGASMGGHVVGRSIEEYPGFYAGALPMCGVLGDQALFDFFTDYNLVAQDLSGVTAYPVPADYETTAVPKIEQTLGLNGTLTDRGAQLRAITVERSGGPRPGADASFQLWKHFLFTIAVPTGGDSLPENPAQLATNVFTRYTPNTPVDVNRTVRRVPPENLWARFNPALTQIPRIAGTPTAPVLSLHGLGDMFVPFSMEQLYRDDVARHGRTGSLVQRAIRTGNHCEFSNAEVGAAWDDLRAWVETGKRPAGDVVNDRRVVAAPDYGCKFTDKAATGGTRGLFPKCG</sequence>
<organism evidence="2 3">
    <name type="scientific">Amycolatopsis xylanica</name>
    <dbReference type="NCBI Taxonomy" id="589385"/>
    <lineage>
        <taxon>Bacteria</taxon>
        <taxon>Bacillati</taxon>
        <taxon>Actinomycetota</taxon>
        <taxon>Actinomycetes</taxon>
        <taxon>Pseudonocardiales</taxon>
        <taxon>Pseudonocardiaceae</taxon>
        <taxon>Amycolatopsis</taxon>
    </lineage>
</organism>
<reference evidence="2 3" key="1">
    <citation type="submission" date="2016-10" db="EMBL/GenBank/DDBJ databases">
        <authorList>
            <person name="de Groot N.N."/>
        </authorList>
    </citation>
    <scope>NUCLEOTIDE SEQUENCE [LARGE SCALE GENOMIC DNA]</scope>
    <source>
        <strain evidence="2 3">CPCC 202699</strain>
    </source>
</reference>
<dbReference type="Gene3D" id="3.40.50.1820">
    <property type="entry name" value="alpha/beta hydrolase"/>
    <property type="match status" value="1"/>
</dbReference>
<dbReference type="AlphaFoldDB" id="A0A1H3G3H3"/>